<proteinExistence type="predicted"/>
<dbReference type="KEGG" id="abas:ACPOL_4850"/>
<keyword evidence="2" id="KW-1185">Reference proteome</keyword>
<dbReference type="EMBL" id="CP030840">
    <property type="protein sequence ID" value="AXC14112.1"/>
    <property type="molecule type" value="Genomic_DNA"/>
</dbReference>
<gene>
    <name evidence="1" type="ORF">ACPOL_4850</name>
</gene>
<protein>
    <submittedName>
        <fullName evidence="1">Uncharacterized protein</fullName>
    </submittedName>
</protein>
<dbReference type="AlphaFoldDB" id="A0A2Z5G4N5"/>
<sequence length="48" mass="5119">MAVNERGITHLVAQSIALKMSPDSLVADHVERSAQKLPLCSGSSSRRA</sequence>
<reference evidence="1 2" key="1">
    <citation type="journal article" date="2018" name="Front. Microbiol.">
        <title>Hydrolytic Capabilities as a Key to Environmental Success: Chitinolytic and Cellulolytic Acidobacteria From Acidic Sub-arctic Soils and Boreal Peatlands.</title>
        <authorList>
            <person name="Belova S.E."/>
            <person name="Ravin N.V."/>
            <person name="Pankratov T.A."/>
            <person name="Rakitin A.L."/>
            <person name="Ivanova A.A."/>
            <person name="Beletsky A.V."/>
            <person name="Mardanov A.V."/>
            <person name="Sinninghe Damste J.S."/>
            <person name="Dedysh S.N."/>
        </authorList>
    </citation>
    <scope>NUCLEOTIDE SEQUENCE [LARGE SCALE GENOMIC DNA]</scope>
    <source>
        <strain evidence="1 2">SBC82</strain>
    </source>
</reference>
<name>A0A2Z5G4N5_9BACT</name>
<organism evidence="1 2">
    <name type="scientific">Acidisarcina polymorpha</name>
    <dbReference type="NCBI Taxonomy" id="2211140"/>
    <lineage>
        <taxon>Bacteria</taxon>
        <taxon>Pseudomonadati</taxon>
        <taxon>Acidobacteriota</taxon>
        <taxon>Terriglobia</taxon>
        <taxon>Terriglobales</taxon>
        <taxon>Acidobacteriaceae</taxon>
        <taxon>Acidisarcina</taxon>
    </lineage>
</organism>
<evidence type="ECO:0000313" key="2">
    <source>
        <dbReference type="Proteomes" id="UP000253606"/>
    </source>
</evidence>
<evidence type="ECO:0000313" key="1">
    <source>
        <dbReference type="EMBL" id="AXC14112.1"/>
    </source>
</evidence>
<accession>A0A2Z5G4N5</accession>
<dbReference type="Proteomes" id="UP000253606">
    <property type="component" value="Chromosome"/>
</dbReference>